<gene>
    <name evidence="7" type="primary">aroK</name>
    <name evidence="8" type="ORF">HMPREF3185_01408</name>
</gene>
<keyword evidence="1 7" id="KW-0028">Amino-acid biosynthesis</keyword>
<dbReference type="Gene3D" id="3.40.50.300">
    <property type="entry name" value="P-loop containing nucleotide triphosphate hydrolases"/>
    <property type="match status" value="1"/>
</dbReference>
<dbReference type="AlphaFoldDB" id="A0A134B5Z2"/>
<feature type="binding site" evidence="7">
    <location>
        <position position="16"/>
    </location>
    <ligand>
        <name>Mg(2+)</name>
        <dbReference type="ChEBI" id="CHEBI:18420"/>
    </ligand>
</feature>
<dbReference type="InterPro" id="IPR027417">
    <property type="entry name" value="P-loop_NTPase"/>
</dbReference>
<comment type="catalytic activity">
    <reaction evidence="7">
        <text>shikimate + ATP = 3-phosphoshikimate + ADP + H(+)</text>
        <dbReference type="Rhea" id="RHEA:13121"/>
        <dbReference type="ChEBI" id="CHEBI:15378"/>
        <dbReference type="ChEBI" id="CHEBI:30616"/>
        <dbReference type="ChEBI" id="CHEBI:36208"/>
        <dbReference type="ChEBI" id="CHEBI:145989"/>
        <dbReference type="ChEBI" id="CHEBI:456216"/>
        <dbReference type="EC" id="2.7.1.71"/>
    </reaction>
</comment>
<feature type="binding site" evidence="7">
    <location>
        <position position="34"/>
    </location>
    <ligand>
        <name>substrate</name>
    </ligand>
</feature>
<keyword evidence="7" id="KW-0963">Cytoplasm</keyword>
<comment type="similarity">
    <text evidence="7">Belongs to the shikimate kinase family.</text>
</comment>
<dbReference type="GO" id="GO:0009073">
    <property type="term" value="P:aromatic amino acid family biosynthetic process"/>
    <property type="evidence" value="ECO:0007669"/>
    <property type="project" value="UniProtKB-KW"/>
</dbReference>
<comment type="pathway">
    <text evidence="7">Metabolic intermediate biosynthesis; chorismate biosynthesis; chorismate from D-erythrose 4-phosphate and phosphoenolpyruvate: step 5/7.</text>
</comment>
<dbReference type="PATRIC" id="fig|322095.3.peg.1388"/>
<evidence type="ECO:0000256" key="1">
    <source>
        <dbReference type="ARBA" id="ARBA00022605"/>
    </source>
</evidence>
<keyword evidence="5 7" id="KW-0067">ATP-binding</keyword>
<dbReference type="GO" id="GO:0008652">
    <property type="term" value="P:amino acid biosynthetic process"/>
    <property type="evidence" value="ECO:0007669"/>
    <property type="project" value="UniProtKB-KW"/>
</dbReference>
<feature type="binding site" evidence="7">
    <location>
        <position position="58"/>
    </location>
    <ligand>
        <name>substrate</name>
    </ligand>
</feature>
<dbReference type="OrthoDB" id="9800332at2"/>
<dbReference type="HAMAP" id="MF_00109">
    <property type="entry name" value="Shikimate_kinase"/>
    <property type="match status" value="1"/>
</dbReference>
<dbReference type="Proteomes" id="UP000070224">
    <property type="component" value="Unassembled WGS sequence"/>
</dbReference>
<dbReference type="SUPFAM" id="SSF52540">
    <property type="entry name" value="P-loop containing nucleoside triphosphate hydrolases"/>
    <property type="match status" value="1"/>
</dbReference>
<keyword evidence="9" id="KW-1185">Reference proteome</keyword>
<dbReference type="STRING" id="322095.HMPREF3185_01408"/>
<feature type="binding site" evidence="7">
    <location>
        <begin position="12"/>
        <end position="17"/>
    </location>
    <ligand>
        <name>ATP</name>
        <dbReference type="ChEBI" id="CHEBI:30616"/>
    </ligand>
</feature>
<dbReference type="EMBL" id="LSDK01000093">
    <property type="protein sequence ID" value="KXB75350.1"/>
    <property type="molecule type" value="Genomic_DNA"/>
</dbReference>
<dbReference type="GO" id="GO:0004765">
    <property type="term" value="F:shikimate kinase activity"/>
    <property type="evidence" value="ECO:0007669"/>
    <property type="project" value="UniProtKB-UniRule"/>
</dbReference>
<comment type="caution">
    <text evidence="7">Lacks conserved residue(s) required for the propagation of feature annotation.</text>
</comment>
<name>A0A134B5Z2_9PORP</name>
<dbReference type="PANTHER" id="PTHR21087">
    <property type="entry name" value="SHIKIMATE KINASE"/>
    <property type="match status" value="1"/>
</dbReference>
<dbReference type="GO" id="GO:0000287">
    <property type="term" value="F:magnesium ion binding"/>
    <property type="evidence" value="ECO:0007669"/>
    <property type="project" value="UniProtKB-UniRule"/>
</dbReference>
<feature type="binding site" evidence="7">
    <location>
        <position position="119"/>
    </location>
    <ligand>
        <name>ATP</name>
        <dbReference type="ChEBI" id="CHEBI:30616"/>
    </ligand>
</feature>
<evidence type="ECO:0000313" key="8">
    <source>
        <dbReference type="EMBL" id="KXB75350.1"/>
    </source>
</evidence>
<organism evidence="8 9">
    <name type="scientific">Porphyromonas somerae</name>
    <dbReference type="NCBI Taxonomy" id="322095"/>
    <lineage>
        <taxon>Bacteria</taxon>
        <taxon>Pseudomonadati</taxon>
        <taxon>Bacteroidota</taxon>
        <taxon>Bacteroidia</taxon>
        <taxon>Bacteroidales</taxon>
        <taxon>Porphyromonadaceae</taxon>
        <taxon>Porphyromonas</taxon>
    </lineage>
</organism>
<reference evidence="9" key="1">
    <citation type="submission" date="2016-01" db="EMBL/GenBank/DDBJ databases">
        <authorList>
            <person name="Mitreva M."/>
            <person name="Pepin K.H."/>
            <person name="Mihindukulasuriya K.A."/>
            <person name="Fulton R."/>
            <person name="Fronick C."/>
            <person name="O'Laughlin M."/>
            <person name="Miner T."/>
            <person name="Herter B."/>
            <person name="Rosa B.A."/>
            <person name="Cordes M."/>
            <person name="Tomlinson C."/>
            <person name="Wollam A."/>
            <person name="Palsikar V.B."/>
            <person name="Mardis E.R."/>
            <person name="Wilson R.K."/>
        </authorList>
    </citation>
    <scope>NUCLEOTIDE SEQUENCE [LARGE SCALE GENOMIC DNA]</scope>
    <source>
        <strain evidence="9">KA00683</strain>
    </source>
</reference>
<comment type="cofactor">
    <cofactor evidence="7">
        <name>Mg(2+)</name>
        <dbReference type="ChEBI" id="CHEBI:18420"/>
    </cofactor>
    <text evidence="7">Binds 1 Mg(2+) ion per subunit.</text>
</comment>
<dbReference type="UniPathway" id="UPA00053">
    <property type="reaction ID" value="UER00088"/>
</dbReference>
<feature type="binding site" evidence="7">
    <location>
        <position position="80"/>
    </location>
    <ligand>
        <name>substrate</name>
    </ligand>
</feature>
<protein>
    <recommendedName>
        <fullName evidence="7">Shikimate kinase</fullName>
        <shortName evidence="7">SK</shortName>
        <ecNumber evidence="7">2.7.1.71</ecNumber>
    </recommendedName>
</protein>
<proteinExistence type="inferred from homology"/>
<dbReference type="PANTHER" id="PTHR21087:SF16">
    <property type="entry name" value="SHIKIMATE KINASE 1, CHLOROPLASTIC"/>
    <property type="match status" value="1"/>
</dbReference>
<dbReference type="PRINTS" id="PR01100">
    <property type="entry name" value="SHIKIMTKNASE"/>
</dbReference>
<evidence type="ECO:0000313" key="9">
    <source>
        <dbReference type="Proteomes" id="UP000070224"/>
    </source>
</evidence>
<sequence>MHDPIFLVGFMGSGKSTIGRHLAEALGRRFIDTDVFVETRFRQRITDMFAEHGEAVFRRRERMAIEELMSMPDTVFATGGGLPCYTDTMDHLLEAGHVIYLRCSTPILAARLELCKRTRPTIRDKSGEELLAFVQDTLAVREPIYSRAHRICEIDHVDTPQKEQLFALELAKELAR</sequence>
<dbReference type="Pfam" id="PF01202">
    <property type="entry name" value="SKI"/>
    <property type="match status" value="1"/>
</dbReference>
<dbReference type="CDD" id="cd00464">
    <property type="entry name" value="SK"/>
    <property type="match status" value="1"/>
</dbReference>
<feature type="binding site" evidence="7">
    <location>
        <position position="141"/>
    </location>
    <ligand>
        <name>substrate</name>
    </ligand>
</feature>
<dbReference type="GO" id="GO:0005829">
    <property type="term" value="C:cytosol"/>
    <property type="evidence" value="ECO:0007669"/>
    <property type="project" value="TreeGrafter"/>
</dbReference>
<keyword evidence="7" id="KW-0460">Magnesium</keyword>
<keyword evidence="2 7" id="KW-0808">Transferase</keyword>
<accession>A0A134B5Z2</accession>
<dbReference type="InterPro" id="IPR031322">
    <property type="entry name" value="Shikimate/glucono_kinase"/>
</dbReference>
<comment type="subunit">
    <text evidence="7">Monomer.</text>
</comment>
<dbReference type="InterPro" id="IPR000623">
    <property type="entry name" value="Shikimate_kinase/TSH1"/>
</dbReference>
<evidence type="ECO:0000256" key="6">
    <source>
        <dbReference type="ARBA" id="ARBA00023141"/>
    </source>
</evidence>
<dbReference type="NCBIfam" id="NF010555">
    <property type="entry name" value="PRK13949.1"/>
    <property type="match status" value="1"/>
</dbReference>
<keyword evidence="6 7" id="KW-0057">Aromatic amino acid biosynthesis</keyword>
<comment type="function">
    <text evidence="7">Catalyzes the specific phosphorylation of the 3-hydroxyl group of shikimic acid using ATP as a cosubstrate.</text>
</comment>
<keyword evidence="3 7" id="KW-0547">Nucleotide-binding</keyword>
<comment type="subcellular location">
    <subcellularLocation>
        <location evidence="7">Cytoplasm</location>
    </subcellularLocation>
</comment>
<comment type="caution">
    <text evidence="8">The sequence shown here is derived from an EMBL/GenBank/DDBJ whole genome shotgun (WGS) entry which is preliminary data.</text>
</comment>
<evidence type="ECO:0000256" key="5">
    <source>
        <dbReference type="ARBA" id="ARBA00022840"/>
    </source>
</evidence>
<dbReference type="RefSeq" id="WP_060935627.1">
    <property type="nucleotide sequence ID" value="NZ_KQ960453.1"/>
</dbReference>
<evidence type="ECO:0000256" key="3">
    <source>
        <dbReference type="ARBA" id="ARBA00022741"/>
    </source>
</evidence>
<dbReference type="EC" id="2.7.1.71" evidence="7"/>
<dbReference type="GO" id="GO:0009423">
    <property type="term" value="P:chorismate biosynthetic process"/>
    <property type="evidence" value="ECO:0007669"/>
    <property type="project" value="UniProtKB-UniRule"/>
</dbReference>
<evidence type="ECO:0000256" key="2">
    <source>
        <dbReference type="ARBA" id="ARBA00022679"/>
    </source>
</evidence>
<evidence type="ECO:0000256" key="7">
    <source>
        <dbReference type="HAMAP-Rule" id="MF_00109"/>
    </source>
</evidence>
<keyword evidence="4 7" id="KW-0418">Kinase</keyword>
<dbReference type="GO" id="GO:0005524">
    <property type="term" value="F:ATP binding"/>
    <property type="evidence" value="ECO:0007669"/>
    <property type="project" value="UniProtKB-UniRule"/>
</dbReference>
<keyword evidence="7" id="KW-0479">Metal-binding</keyword>
<evidence type="ECO:0000256" key="4">
    <source>
        <dbReference type="ARBA" id="ARBA00022777"/>
    </source>
</evidence>